<gene>
    <name evidence="1" type="ORF">GCM10010384_55280</name>
</gene>
<dbReference type="EMBL" id="BMWE01000019">
    <property type="protein sequence ID" value="GGY41254.1"/>
    <property type="molecule type" value="Genomic_DNA"/>
</dbReference>
<dbReference type="RefSeq" id="WP_229864615.1">
    <property type="nucleotide sequence ID" value="NZ_BMWE01000019.1"/>
</dbReference>
<comment type="caution">
    <text evidence="1">The sequence shown here is derived from an EMBL/GenBank/DDBJ whole genome shotgun (WGS) entry which is preliminary data.</text>
</comment>
<protein>
    <submittedName>
        <fullName evidence="1">Uncharacterized protein</fullName>
    </submittedName>
</protein>
<reference evidence="2" key="1">
    <citation type="journal article" date="2019" name="Int. J. Syst. Evol. Microbiol.">
        <title>The Global Catalogue of Microorganisms (GCM) 10K type strain sequencing project: providing services to taxonomists for standard genome sequencing and annotation.</title>
        <authorList>
            <consortium name="The Broad Institute Genomics Platform"/>
            <consortium name="The Broad Institute Genome Sequencing Center for Infectious Disease"/>
            <person name="Wu L."/>
            <person name="Ma J."/>
        </authorList>
    </citation>
    <scope>NUCLEOTIDE SEQUENCE [LARGE SCALE GENOMIC DNA]</scope>
    <source>
        <strain evidence="2">JCM 4957</strain>
    </source>
</reference>
<evidence type="ECO:0000313" key="1">
    <source>
        <dbReference type="EMBL" id="GGY41254.1"/>
    </source>
</evidence>
<sequence>MRLDQRTRPKRVRAQQEPGDACVAARPRALLARPGVRRRWELTTGRLFIAIGFSIAAVA</sequence>
<keyword evidence="2" id="KW-1185">Reference proteome</keyword>
<dbReference type="Proteomes" id="UP000653308">
    <property type="component" value="Unassembled WGS sequence"/>
</dbReference>
<accession>A0ABQ3ACR8</accession>
<proteinExistence type="predicted"/>
<organism evidence="1 2">
    <name type="scientific">Streptomyces djakartensis</name>
    <dbReference type="NCBI Taxonomy" id="68193"/>
    <lineage>
        <taxon>Bacteria</taxon>
        <taxon>Bacillati</taxon>
        <taxon>Actinomycetota</taxon>
        <taxon>Actinomycetes</taxon>
        <taxon>Kitasatosporales</taxon>
        <taxon>Streptomycetaceae</taxon>
        <taxon>Streptomyces</taxon>
    </lineage>
</organism>
<evidence type="ECO:0000313" key="2">
    <source>
        <dbReference type="Proteomes" id="UP000653308"/>
    </source>
</evidence>
<name>A0ABQ3ACR8_9ACTN</name>